<dbReference type="RefSeq" id="WP_107957359.1">
    <property type="nucleotide sequence ID" value="NZ_QAOG01000002.1"/>
</dbReference>
<dbReference type="EMBL" id="QAOG01000002">
    <property type="protein sequence ID" value="PTQ61201.1"/>
    <property type="molecule type" value="Genomic_DNA"/>
</dbReference>
<evidence type="ECO:0000313" key="2">
    <source>
        <dbReference type="Proteomes" id="UP000244189"/>
    </source>
</evidence>
<evidence type="ECO:0000313" key="1">
    <source>
        <dbReference type="EMBL" id="PTQ61201.1"/>
    </source>
</evidence>
<keyword evidence="2" id="KW-1185">Reference proteome</keyword>
<accession>A0A2T5GPD8</accession>
<organism evidence="1 2">
    <name type="scientific">Sphingomonas aurantiaca</name>
    <dbReference type="NCBI Taxonomy" id="185949"/>
    <lineage>
        <taxon>Bacteria</taxon>
        <taxon>Pseudomonadati</taxon>
        <taxon>Pseudomonadota</taxon>
        <taxon>Alphaproteobacteria</taxon>
        <taxon>Sphingomonadales</taxon>
        <taxon>Sphingomonadaceae</taxon>
        <taxon>Sphingomonas</taxon>
    </lineage>
</organism>
<reference evidence="1 2" key="1">
    <citation type="submission" date="2018-04" db="EMBL/GenBank/DDBJ databases">
        <title>Genomic Encyclopedia of Type Strains, Phase III (KMG-III): the genomes of soil and plant-associated and newly described type strains.</title>
        <authorList>
            <person name="Whitman W."/>
        </authorList>
    </citation>
    <scope>NUCLEOTIDE SEQUENCE [LARGE SCALE GENOMIC DNA]</scope>
    <source>
        <strain evidence="1 2">MA101b</strain>
    </source>
</reference>
<dbReference type="Proteomes" id="UP000244189">
    <property type="component" value="Unassembled WGS sequence"/>
</dbReference>
<gene>
    <name evidence="1" type="ORF">C8J26_1526</name>
</gene>
<name>A0A2T5GPD8_9SPHN</name>
<evidence type="ECO:0008006" key="3">
    <source>
        <dbReference type="Google" id="ProtNLM"/>
    </source>
</evidence>
<proteinExistence type="predicted"/>
<sequence length="80" mass="8392">MPCATLTARLRALEVVRDDGAKHLHDAGLVTTAMAHTAIIDNAIRAALDLAYAVQAAADSDVAPAWEAIDVLALSQIEVQ</sequence>
<protein>
    <recommendedName>
        <fullName evidence="3">DUF4376 domain-containing protein</fullName>
    </recommendedName>
</protein>
<dbReference type="AlphaFoldDB" id="A0A2T5GPD8"/>
<comment type="caution">
    <text evidence="1">The sequence shown here is derived from an EMBL/GenBank/DDBJ whole genome shotgun (WGS) entry which is preliminary data.</text>
</comment>